<dbReference type="InterPro" id="IPR019181">
    <property type="entry name" value="LSM12_ABD"/>
</dbReference>
<keyword evidence="4" id="KW-1185">Reference proteome</keyword>
<accession>A0A2K1QR71</accession>
<sequence length="225" mass="24080">MAETKRAAAERVATPRTGGQPAQDNFKNLSNAIGARVKITTSASPSQTLEGTLYTACPTFNVVAINTAPAPPNSSSSATAEPGDYHVIPISKIQSVHVVSLAENKDGFATALPPIGKVDVAKLKEREQQRIKKLKDEQAKQGKGVTPEAQALFNALDRMYAARWHGTDIIVDESVIITAPYTVDTCKAPKEKQGALAHIRKVVEGEKRKFADRSRGASPLPRKGG</sequence>
<evidence type="ECO:0000313" key="3">
    <source>
        <dbReference type="EMBL" id="PNS17531.1"/>
    </source>
</evidence>
<feature type="domain" description="AD" evidence="2">
    <location>
        <begin position="116"/>
        <end position="211"/>
    </location>
</feature>
<evidence type="ECO:0000256" key="1">
    <source>
        <dbReference type="SAM" id="MobiDB-lite"/>
    </source>
</evidence>
<name>A0A2K1QR71_9PEZI</name>
<comment type="caution">
    <text evidence="3">The sequence shown here is derived from an EMBL/GenBank/DDBJ whole genome shotgun (WGS) entry which is preliminary data.</text>
</comment>
<dbReference type="PANTHER" id="PTHR13542">
    <property type="entry name" value="LSM12 HOMOLOG"/>
    <property type="match status" value="1"/>
</dbReference>
<protein>
    <recommendedName>
        <fullName evidence="2">AD domain-containing protein</fullName>
    </recommendedName>
</protein>
<evidence type="ECO:0000313" key="4">
    <source>
        <dbReference type="Proteomes" id="UP000243797"/>
    </source>
</evidence>
<feature type="region of interest" description="Disordered" evidence="1">
    <location>
        <begin position="1"/>
        <end position="25"/>
    </location>
</feature>
<dbReference type="Pfam" id="PF09793">
    <property type="entry name" value="AD"/>
    <property type="match status" value="1"/>
</dbReference>
<dbReference type="OrthoDB" id="1057137at2759"/>
<dbReference type="Proteomes" id="UP000243797">
    <property type="component" value="Unassembled WGS sequence"/>
</dbReference>
<dbReference type="EMBL" id="NKHZ01000050">
    <property type="protein sequence ID" value="PNS17531.1"/>
    <property type="molecule type" value="Genomic_DNA"/>
</dbReference>
<dbReference type="SMART" id="SM00995">
    <property type="entry name" value="AD"/>
    <property type="match status" value="1"/>
</dbReference>
<proteinExistence type="predicted"/>
<dbReference type="InterPro" id="IPR039683">
    <property type="entry name" value="Lsm12-like"/>
</dbReference>
<dbReference type="FunCoup" id="A0A2K1QR71">
    <property type="interactions" value="620"/>
</dbReference>
<evidence type="ECO:0000259" key="2">
    <source>
        <dbReference type="PROSITE" id="PS52001"/>
    </source>
</evidence>
<gene>
    <name evidence="3" type="ORF">CAC42_8074</name>
</gene>
<dbReference type="PROSITE" id="PS52001">
    <property type="entry name" value="AD"/>
    <property type="match status" value="1"/>
</dbReference>
<dbReference type="InParanoid" id="A0A2K1QR71"/>
<dbReference type="InterPro" id="IPR047574">
    <property type="entry name" value="AD"/>
</dbReference>
<dbReference type="AlphaFoldDB" id="A0A2K1QR71"/>
<reference evidence="3 4" key="1">
    <citation type="submission" date="2017-06" db="EMBL/GenBank/DDBJ databases">
        <title>Draft genome sequence of a variant of Elsinoe murrayae.</title>
        <authorList>
            <person name="Cheng Q."/>
        </authorList>
    </citation>
    <scope>NUCLEOTIDE SEQUENCE [LARGE SCALE GENOMIC DNA]</scope>
    <source>
        <strain evidence="3 4">CQ-2017a</strain>
    </source>
</reference>
<dbReference type="STRING" id="2082308.A0A2K1QR71"/>
<organism evidence="3 4">
    <name type="scientific">Sphaceloma murrayae</name>
    <dbReference type="NCBI Taxonomy" id="2082308"/>
    <lineage>
        <taxon>Eukaryota</taxon>
        <taxon>Fungi</taxon>
        <taxon>Dikarya</taxon>
        <taxon>Ascomycota</taxon>
        <taxon>Pezizomycotina</taxon>
        <taxon>Dothideomycetes</taxon>
        <taxon>Dothideomycetidae</taxon>
        <taxon>Myriangiales</taxon>
        <taxon>Elsinoaceae</taxon>
        <taxon>Sphaceloma</taxon>
    </lineage>
</organism>